<dbReference type="Proteomes" id="UP000008550">
    <property type="component" value="Chromosome"/>
</dbReference>
<name>B0TDD7_HELMI</name>
<evidence type="ECO:0000313" key="1">
    <source>
        <dbReference type="EMBL" id="ABZ84178.1"/>
    </source>
</evidence>
<accession>B0TDD7</accession>
<protein>
    <submittedName>
        <fullName evidence="1">Uncharacterized protein</fullName>
    </submittedName>
</protein>
<sequence length="37" mass="4088">MRTPASNSGSGKEGPAYAVREMTESRIIVFNHRPPKD</sequence>
<evidence type="ECO:0000313" key="2">
    <source>
        <dbReference type="Proteomes" id="UP000008550"/>
    </source>
</evidence>
<gene>
    <name evidence="1" type="ORF">HM1_1608</name>
</gene>
<dbReference type="KEGG" id="hmo:HM1_1608"/>
<dbReference type="HOGENOM" id="CLU_3344446_0_0_9"/>
<organism evidence="1 2">
    <name type="scientific">Heliobacterium modesticaldum (strain ATCC 51547 / Ice1)</name>
    <dbReference type="NCBI Taxonomy" id="498761"/>
    <lineage>
        <taxon>Bacteria</taxon>
        <taxon>Bacillati</taxon>
        <taxon>Bacillota</taxon>
        <taxon>Clostridia</taxon>
        <taxon>Eubacteriales</taxon>
        <taxon>Heliobacteriaceae</taxon>
        <taxon>Heliomicrobium</taxon>
    </lineage>
</organism>
<dbReference type="EMBL" id="CP000930">
    <property type="protein sequence ID" value="ABZ84178.1"/>
    <property type="molecule type" value="Genomic_DNA"/>
</dbReference>
<keyword evidence="2" id="KW-1185">Reference proteome</keyword>
<proteinExistence type="predicted"/>
<reference evidence="1 2" key="1">
    <citation type="journal article" date="2008" name="J. Bacteriol.">
        <title>The genome of Heliobacterium modesticaldum, a phototrophic representative of the Firmicutes containing the simplest photosynthetic apparatus.</title>
        <authorList>
            <person name="Sattley W.M."/>
            <person name="Madigan M.T."/>
            <person name="Swingley W.D."/>
            <person name="Cheung P.C."/>
            <person name="Clocksin K.M."/>
            <person name="Conrad A.L."/>
            <person name="Dejesa L.C."/>
            <person name="Honchak B.M."/>
            <person name="Jung D.O."/>
            <person name="Karbach L.E."/>
            <person name="Kurdoglu A."/>
            <person name="Lahiri S."/>
            <person name="Mastrian S.D."/>
            <person name="Page L.E."/>
            <person name="Taylor H.L."/>
            <person name="Wang Z.T."/>
            <person name="Raymond J."/>
            <person name="Chen M."/>
            <person name="Blankenship R.E."/>
            <person name="Touchman J.W."/>
        </authorList>
    </citation>
    <scope>NUCLEOTIDE SEQUENCE [LARGE SCALE GENOMIC DNA]</scope>
    <source>
        <strain evidence="2">ATCC 51547 / Ice1</strain>
    </source>
</reference>
<dbReference type="AlphaFoldDB" id="B0TDD7"/>